<protein>
    <submittedName>
        <fullName evidence="1">Cof-type HAD-IIB family hydrolase</fullName>
    </submittedName>
</protein>
<dbReference type="GO" id="GO:0016787">
    <property type="term" value="F:hydrolase activity"/>
    <property type="evidence" value="ECO:0007669"/>
    <property type="project" value="UniProtKB-KW"/>
</dbReference>
<dbReference type="InterPro" id="IPR006379">
    <property type="entry name" value="HAD-SF_hydro_IIB"/>
</dbReference>
<sequence length="258" mass="28748">MGQKIVFLDIDGTILDHDKQIPPASKAAIAELQESGIIVSIATGRAPFMIQDILKELNLNTYISFNGQYAVHNGEVIYQNPISDKLLSELTNYSVKKGHPLVYQSVDDMRSSVSDHPHIIESMGSLKLDHPLVDTEYYQDNPIYQVLVFNEAEEQFQYEADFPDLRFVRWHPFSCDVLPGIGSKANGIKECIEALNIDWEDTYAFGDGLNDLEMIDAVHTGVAMGNGVQEVKDVASLVTDDVDQDGLSKAMRKLSLIK</sequence>
<dbReference type="NCBIfam" id="TIGR01484">
    <property type="entry name" value="HAD-SF-IIB"/>
    <property type="match status" value="1"/>
</dbReference>
<keyword evidence="1" id="KW-0378">Hydrolase</keyword>
<organism evidence="1 2">
    <name type="scientific">Gracilibacillus salinarum</name>
    <dbReference type="NCBI Taxonomy" id="2932255"/>
    <lineage>
        <taxon>Bacteria</taxon>
        <taxon>Bacillati</taxon>
        <taxon>Bacillota</taxon>
        <taxon>Bacilli</taxon>
        <taxon>Bacillales</taxon>
        <taxon>Bacillaceae</taxon>
        <taxon>Gracilibacillus</taxon>
    </lineage>
</organism>
<evidence type="ECO:0000313" key="1">
    <source>
        <dbReference type="EMBL" id="UOQ85437.1"/>
    </source>
</evidence>
<gene>
    <name evidence="1" type="ORF">MUN87_00585</name>
</gene>
<dbReference type="InterPro" id="IPR023214">
    <property type="entry name" value="HAD_sf"/>
</dbReference>
<dbReference type="RefSeq" id="WP_244744555.1">
    <property type="nucleotide sequence ID" value="NZ_CP095071.1"/>
</dbReference>
<dbReference type="SFLD" id="SFLDS00003">
    <property type="entry name" value="Haloacid_Dehalogenase"/>
    <property type="match status" value="1"/>
</dbReference>
<dbReference type="PANTHER" id="PTHR10000">
    <property type="entry name" value="PHOSPHOSERINE PHOSPHATASE"/>
    <property type="match status" value="1"/>
</dbReference>
<dbReference type="PROSITE" id="PS01229">
    <property type="entry name" value="COF_2"/>
    <property type="match status" value="1"/>
</dbReference>
<dbReference type="Proteomes" id="UP000831537">
    <property type="component" value="Chromosome"/>
</dbReference>
<evidence type="ECO:0000313" key="2">
    <source>
        <dbReference type="Proteomes" id="UP000831537"/>
    </source>
</evidence>
<keyword evidence="2" id="KW-1185">Reference proteome</keyword>
<dbReference type="PANTHER" id="PTHR10000:SF25">
    <property type="entry name" value="PHOSPHATASE YKRA-RELATED"/>
    <property type="match status" value="1"/>
</dbReference>
<dbReference type="CDD" id="cd07517">
    <property type="entry name" value="HAD_HPP"/>
    <property type="match status" value="1"/>
</dbReference>
<dbReference type="SFLD" id="SFLDG01144">
    <property type="entry name" value="C2.B.4:_PGP_Like"/>
    <property type="match status" value="1"/>
</dbReference>
<dbReference type="InterPro" id="IPR000150">
    <property type="entry name" value="Cof"/>
</dbReference>
<dbReference type="Gene3D" id="3.40.50.1000">
    <property type="entry name" value="HAD superfamily/HAD-like"/>
    <property type="match status" value="1"/>
</dbReference>
<dbReference type="Gene3D" id="3.30.1240.10">
    <property type="match status" value="1"/>
</dbReference>
<proteinExistence type="predicted"/>
<dbReference type="InterPro" id="IPR036412">
    <property type="entry name" value="HAD-like_sf"/>
</dbReference>
<reference evidence="1 2" key="1">
    <citation type="submission" date="2022-04" db="EMBL/GenBank/DDBJ databases">
        <title>Gracilibacillus sp. isolated from saltern.</title>
        <authorList>
            <person name="Won M."/>
            <person name="Lee C.-M."/>
            <person name="Woen H.-Y."/>
            <person name="Kwon S.-W."/>
        </authorList>
    </citation>
    <scope>NUCLEOTIDE SEQUENCE [LARGE SCALE GENOMIC DNA]</scope>
    <source>
        <strain evidence="1 2">SSPM10-3</strain>
    </source>
</reference>
<name>A0ABY4GMB7_9BACI</name>
<dbReference type="SFLD" id="SFLDG01140">
    <property type="entry name" value="C2.B:_Phosphomannomutase_and_P"/>
    <property type="match status" value="1"/>
</dbReference>
<dbReference type="EMBL" id="CP095071">
    <property type="protein sequence ID" value="UOQ85437.1"/>
    <property type="molecule type" value="Genomic_DNA"/>
</dbReference>
<dbReference type="Pfam" id="PF08282">
    <property type="entry name" value="Hydrolase_3"/>
    <property type="match status" value="1"/>
</dbReference>
<dbReference type="SUPFAM" id="SSF56784">
    <property type="entry name" value="HAD-like"/>
    <property type="match status" value="1"/>
</dbReference>
<dbReference type="NCBIfam" id="TIGR00099">
    <property type="entry name" value="Cof-subfamily"/>
    <property type="match status" value="1"/>
</dbReference>
<accession>A0ABY4GMB7</accession>